<evidence type="ECO:0000313" key="1">
    <source>
        <dbReference type="EMBL" id="BDZ49737.1"/>
    </source>
</evidence>
<reference evidence="2" key="1">
    <citation type="journal article" date="2019" name="Int. J. Syst. Evol. Microbiol.">
        <title>The Global Catalogue of Microorganisms (GCM) 10K type strain sequencing project: providing services to taxonomists for standard genome sequencing and annotation.</title>
        <authorList>
            <consortium name="The Broad Institute Genomics Platform"/>
            <consortium name="The Broad Institute Genome Sequencing Center for Infectious Disease"/>
            <person name="Wu L."/>
            <person name="Ma J."/>
        </authorList>
    </citation>
    <scope>NUCLEOTIDE SEQUENCE [LARGE SCALE GENOMIC DNA]</scope>
    <source>
        <strain evidence="2">NBRC 108728</strain>
    </source>
</reference>
<evidence type="ECO:0000313" key="2">
    <source>
        <dbReference type="Proteomes" id="UP001321486"/>
    </source>
</evidence>
<proteinExistence type="predicted"/>
<keyword evidence="2" id="KW-1185">Reference proteome</keyword>
<sequence length="43" mass="4395">MEANVAVLFAGAPPTLNREPGSSYDSWVIAVSGADTEGISQVS</sequence>
<accession>A0ABM8GMU5</accession>
<organism evidence="1 2">
    <name type="scientific">Frondihabitans sucicola</name>
    <dbReference type="NCBI Taxonomy" id="1268041"/>
    <lineage>
        <taxon>Bacteria</taxon>
        <taxon>Bacillati</taxon>
        <taxon>Actinomycetota</taxon>
        <taxon>Actinomycetes</taxon>
        <taxon>Micrococcales</taxon>
        <taxon>Microbacteriaceae</taxon>
        <taxon>Frondihabitans</taxon>
    </lineage>
</organism>
<name>A0ABM8GMU5_9MICO</name>
<gene>
    <name evidence="1" type="ORF">GCM10025867_19780</name>
</gene>
<dbReference type="Proteomes" id="UP001321486">
    <property type="component" value="Chromosome"/>
</dbReference>
<protein>
    <submittedName>
        <fullName evidence="1">Uncharacterized protein</fullName>
    </submittedName>
</protein>
<dbReference type="RefSeq" id="WP_286346459.1">
    <property type="nucleotide sequence ID" value="NZ_AP027732.1"/>
</dbReference>
<dbReference type="EMBL" id="AP027732">
    <property type="protein sequence ID" value="BDZ49737.1"/>
    <property type="molecule type" value="Genomic_DNA"/>
</dbReference>